<comment type="caution">
    <text evidence="2">The sequence shown here is derived from an EMBL/GenBank/DDBJ whole genome shotgun (WGS) entry which is preliminary data.</text>
</comment>
<organism evidence="2 3">
    <name type="scientific">Corchorus olitorius</name>
    <dbReference type="NCBI Taxonomy" id="93759"/>
    <lineage>
        <taxon>Eukaryota</taxon>
        <taxon>Viridiplantae</taxon>
        <taxon>Streptophyta</taxon>
        <taxon>Embryophyta</taxon>
        <taxon>Tracheophyta</taxon>
        <taxon>Spermatophyta</taxon>
        <taxon>Magnoliopsida</taxon>
        <taxon>eudicotyledons</taxon>
        <taxon>Gunneridae</taxon>
        <taxon>Pentapetalae</taxon>
        <taxon>rosids</taxon>
        <taxon>malvids</taxon>
        <taxon>Malvales</taxon>
        <taxon>Malvaceae</taxon>
        <taxon>Grewioideae</taxon>
        <taxon>Apeibeae</taxon>
        <taxon>Corchorus</taxon>
    </lineage>
</organism>
<dbReference type="PANTHER" id="PTHR45749">
    <property type="match status" value="1"/>
</dbReference>
<keyword evidence="3" id="KW-1185">Reference proteome</keyword>
<dbReference type="OrthoDB" id="1000824at2759"/>
<gene>
    <name evidence="2" type="ORF">COLO4_29917</name>
</gene>
<sequence length="340" mass="39023">MSAASIEPDPGLRPPIWEIHVDKRDEIRRAYYNTRPCQPLLKSKEYPLSSSGRRFKSSWYEKFPDWLEYSIKKDAIFCLPCYLFSSKSKHSGSDAFTVKGFRTWTKVNSGVNYPLLAHTGKGHNSPHQVAVRSCELLMKKAQHIDIVFSRQTSKEIENNRIRLKASIDCIRWLAFQGCAFRGHDEGPSSKNRGNFIEIIKLLGSYNERVDKVVLENAPGNAKYTSHAVQKKILHILASKVRKVIREEIGDAKFCIIIDEARDESKREHMAIILRYVDRDGFVHERFFDIVHVKNTAALTLKNEICCVLSRHNLLVENMRGQGYDGASNMRGEWHGLQALF</sequence>
<reference evidence="3" key="1">
    <citation type="submission" date="2013-09" db="EMBL/GenBank/DDBJ databases">
        <title>Corchorus olitorius genome sequencing.</title>
        <authorList>
            <person name="Alam M."/>
            <person name="Haque M.S."/>
            <person name="Islam M.S."/>
            <person name="Emdad E.M."/>
            <person name="Islam M.M."/>
            <person name="Ahmed B."/>
            <person name="Halim A."/>
            <person name="Hossen Q.M.M."/>
            <person name="Hossain M.Z."/>
            <person name="Ahmed R."/>
            <person name="Khan M.M."/>
            <person name="Islam R."/>
            <person name="Rashid M.M."/>
            <person name="Khan S.A."/>
            <person name="Rahman M.S."/>
            <person name="Alam M."/>
            <person name="Yahiya A.S."/>
            <person name="Khan M.S."/>
            <person name="Azam M.S."/>
            <person name="Haque T."/>
            <person name="Lashkar M.Z.H."/>
            <person name="Akhand A.I."/>
            <person name="Morshed G."/>
            <person name="Roy S."/>
            <person name="Uddin K.S."/>
            <person name="Rabeya T."/>
            <person name="Hossain A.S."/>
            <person name="Chowdhury A."/>
            <person name="Snigdha A.R."/>
            <person name="Mortoza M.S."/>
            <person name="Matin S.A."/>
            <person name="Hoque S.M.E."/>
            <person name="Islam M.K."/>
            <person name="Roy D.K."/>
            <person name="Haider R."/>
            <person name="Moosa M.M."/>
            <person name="Elias S.M."/>
            <person name="Hasan A.M."/>
            <person name="Jahan S."/>
            <person name="Shafiuddin M."/>
            <person name="Mahmood N."/>
            <person name="Shommy N.S."/>
        </authorList>
    </citation>
    <scope>NUCLEOTIDE SEQUENCE [LARGE SCALE GENOMIC DNA]</scope>
    <source>
        <strain evidence="3">cv. O-4</strain>
    </source>
</reference>
<protein>
    <submittedName>
        <fullName evidence="2">Zinc finger, TTF-type</fullName>
    </submittedName>
</protein>
<accession>A0A1R3HCL8</accession>
<dbReference type="Pfam" id="PF14291">
    <property type="entry name" value="DUF4371"/>
    <property type="match status" value="1"/>
</dbReference>
<dbReference type="PANTHER" id="PTHR45749:SF37">
    <property type="entry name" value="OS05G0311600 PROTEIN"/>
    <property type="match status" value="1"/>
</dbReference>
<dbReference type="InterPro" id="IPR006580">
    <property type="entry name" value="Znf_TTF"/>
</dbReference>
<evidence type="ECO:0000313" key="2">
    <source>
        <dbReference type="EMBL" id="OMO68065.1"/>
    </source>
</evidence>
<dbReference type="InterPro" id="IPR025398">
    <property type="entry name" value="DUF4371"/>
</dbReference>
<dbReference type="EMBL" id="AWUE01020452">
    <property type="protein sequence ID" value="OMO68065.1"/>
    <property type="molecule type" value="Genomic_DNA"/>
</dbReference>
<proteinExistence type="predicted"/>
<dbReference type="AlphaFoldDB" id="A0A1R3HCL8"/>
<evidence type="ECO:0000259" key="1">
    <source>
        <dbReference type="SMART" id="SM00597"/>
    </source>
</evidence>
<dbReference type="Proteomes" id="UP000187203">
    <property type="component" value="Unassembled WGS sequence"/>
</dbReference>
<dbReference type="SMART" id="SM00597">
    <property type="entry name" value="ZnF_TTF"/>
    <property type="match status" value="1"/>
</dbReference>
<name>A0A1R3HCL8_9ROSI</name>
<dbReference type="STRING" id="93759.A0A1R3HCL8"/>
<evidence type="ECO:0000313" key="3">
    <source>
        <dbReference type="Proteomes" id="UP000187203"/>
    </source>
</evidence>
<feature type="domain" description="TTF-type" evidence="1">
    <location>
        <begin position="51"/>
        <end position="150"/>
    </location>
</feature>